<dbReference type="PANTHER" id="PTHR10884">
    <property type="entry name" value="NADH DEHYDROGENASE UBIQUINONE IRON-SULFUR PROTEIN 3"/>
    <property type="match status" value="1"/>
</dbReference>
<feature type="domain" description="NADH:ubiquinone oxidoreductase 30kDa subunit" evidence="2">
    <location>
        <begin position="57"/>
        <end position="169"/>
    </location>
</feature>
<organism evidence="3">
    <name type="scientific">candidate division WOR-3 bacterium</name>
    <dbReference type="NCBI Taxonomy" id="2052148"/>
    <lineage>
        <taxon>Bacteria</taxon>
        <taxon>Bacteria division WOR-3</taxon>
    </lineage>
</organism>
<dbReference type="Pfam" id="PF00329">
    <property type="entry name" value="Complex1_30kDa"/>
    <property type="match status" value="1"/>
</dbReference>
<dbReference type="EMBL" id="DSKY01000015">
    <property type="protein sequence ID" value="HDY59133.1"/>
    <property type="molecule type" value="Genomic_DNA"/>
</dbReference>
<dbReference type="SUPFAM" id="SSF143243">
    <property type="entry name" value="Nqo5-like"/>
    <property type="match status" value="1"/>
</dbReference>
<comment type="similarity">
    <text evidence="1">Belongs to the complex I 30 kDa subunit family.</text>
</comment>
<sequence>MSTETRGDHYGCGQSFEKVGVRSDMNKGYSEEILDGIKNRFPEVEIKIHSQRRTYLRINHEKVYELAQYLFKEIGCRLSIATGIDTRDGLEIIYHFSYDPAGTYYNIKTVVPKDDPKIKSLTDFLPAANWIEREIHELLGIEFLGHPNLIPLLTAEDWPEGTYPLRRDYE</sequence>
<evidence type="ECO:0000256" key="1">
    <source>
        <dbReference type="ARBA" id="ARBA00007569"/>
    </source>
</evidence>
<dbReference type="InterPro" id="IPR037232">
    <property type="entry name" value="NADH_quin_OxRdtase_su_C/D-like"/>
</dbReference>
<dbReference type="GO" id="GO:0008137">
    <property type="term" value="F:NADH dehydrogenase (ubiquinone) activity"/>
    <property type="evidence" value="ECO:0007669"/>
    <property type="project" value="InterPro"/>
</dbReference>
<proteinExistence type="inferred from homology"/>
<dbReference type="AlphaFoldDB" id="A0A7V1EI32"/>
<accession>A0A7V1EI32</accession>
<reference evidence="3" key="1">
    <citation type="journal article" date="2020" name="mSystems">
        <title>Genome- and Community-Level Interaction Insights into Carbon Utilization and Element Cycling Functions of Hydrothermarchaeota in Hydrothermal Sediment.</title>
        <authorList>
            <person name="Zhou Z."/>
            <person name="Liu Y."/>
            <person name="Xu W."/>
            <person name="Pan J."/>
            <person name="Luo Z.H."/>
            <person name="Li M."/>
        </authorList>
    </citation>
    <scope>NUCLEOTIDE SEQUENCE [LARGE SCALE GENOMIC DNA]</scope>
    <source>
        <strain evidence="3">SpSt-258</strain>
    </source>
</reference>
<evidence type="ECO:0000313" key="3">
    <source>
        <dbReference type="EMBL" id="HDY59133.1"/>
    </source>
</evidence>
<dbReference type="InterPro" id="IPR001268">
    <property type="entry name" value="NADH_UbQ_OxRdtase_30kDa_su"/>
</dbReference>
<comment type="caution">
    <text evidence="3">The sequence shown here is derived from an EMBL/GenBank/DDBJ whole genome shotgun (WGS) entry which is preliminary data.</text>
</comment>
<gene>
    <name evidence="3" type="ORF">ENP86_06230</name>
</gene>
<protein>
    <recommendedName>
        <fullName evidence="2">NADH:ubiquinone oxidoreductase 30kDa subunit domain-containing protein</fullName>
    </recommendedName>
</protein>
<dbReference type="Gene3D" id="3.30.460.80">
    <property type="entry name" value="NADH:ubiquinone oxidoreductase, 30kDa subunit"/>
    <property type="match status" value="1"/>
</dbReference>
<evidence type="ECO:0000259" key="2">
    <source>
        <dbReference type="Pfam" id="PF00329"/>
    </source>
</evidence>
<dbReference type="PANTHER" id="PTHR10884:SF14">
    <property type="entry name" value="NADH DEHYDROGENASE [UBIQUINONE] IRON-SULFUR PROTEIN 3, MITOCHONDRIAL"/>
    <property type="match status" value="1"/>
</dbReference>
<name>A0A7V1EI32_UNCW3</name>